<sequence length="104" mass="11241">MMDADDEYVATLPAKDVTPSTLSTSGRRVASEPSKEKQNYSRILEKLCLRVQSDAEAIEKNPGELAIALNAGSRSPVTSSCGIEYSEDGKFVGGDILRTDENIM</sequence>
<organism evidence="2 3">
    <name type="scientific">Riccia sorocarpa</name>
    <dbReference type="NCBI Taxonomy" id="122646"/>
    <lineage>
        <taxon>Eukaryota</taxon>
        <taxon>Viridiplantae</taxon>
        <taxon>Streptophyta</taxon>
        <taxon>Embryophyta</taxon>
        <taxon>Marchantiophyta</taxon>
        <taxon>Marchantiopsida</taxon>
        <taxon>Marchantiidae</taxon>
        <taxon>Marchantiales</taxon>
        <taxon>Ricciaceae</taxon>
        <taxon>Riccia</taxon>
    </lineage>
</organism>
<evidence type="ECO:0000256" key="1">
    <source>
        <dbReference type="SAM" id="MobiDB-lite"/>
    </source>
</evidence>
<feature type="compositionally biased region" description="Basic and acidic residues" evidence="1">
    <location>
        <begin position="29"/>
        <end position="38"/>
    </location>
</feature>
<protein>
    <submittedName>
        <fullName evidence="2">Uncharacterized protein</fullName>
    </submittedName>
</protein>
<comment type="caution">
    <text evidence="2">The sequence shown here is derived from an EMBL/GenBank/DDBJ whole genome shotgun (WGS) entry which is preliminary data.</text>
</comment>
<keyword evidence="3" id="KW-1185">Reference proteome</keyword>
<name>A0ABD3H5M9_9MARC</name>
<evidence type="ECO:0000313" key="3">
    <source>
        <dbReference type="Proteomes" id="UP001633002"/>
    </source>
</evidence>
<proteinExistence type="predicted"/>
<reference evidence="2 3" key="1">
    <citation type="submission" date="2024-09" db="EMBL/GenBank/DDBJ databases">
        <title>Chromosome-scale assembly of Riccia sorocarpa.</title>
        <authorList>
            <person name="Paukszto L."/>
        </authorList>
    </citation>
    <scope>NUCLEOTIDE SEQUENCE [LARGE SCALE GENOMIC DNA]</scope>
    <source>
        <strain evidence="2">LP-2024</strain>
        <tissue evidence="2">Aerial parts of the thallus</tissue>
    </source>
</reference>
<feature type="region of interest" description="Disordered" evidence="1">
    <location>
        <begin position="1"/>
        <end position="38"/>
    </location>
</feature>
<dbReference type="Proteomes" id="UP001633002">
    <property type="component" value="Unassembled WGS sequence"/>
</dbReference>
<dbReference type="EMBL" id="JBJQOH010000004">
    <property type="protein sequence ID" value="KAL3686758.1"/>
    <property type="molecule type" value="Genomic_DNA"/>
</dbReference>
<gene>
    <name evidence="2" type="ORF">R1sor_013067</name>
</gene>
<evidence type="ECO:0000313" key="2">
    <source>
        <dbReference type="EMBL" id="KAL3686758.1"/>
    </source>
</evidence>
<dbReference type="AlphaFoldDB" id="A0ABD3H5M9"/>
<accession>A0ABD3H5M9</accession>